<feature type="region of interest" description="Disordered" evidence="1">
    <location>
        <begin position="55"/>
        <end position="87"/>
    </location>
</feature>
<comment type="caution">
    <text evidence="2">The sequence shown here is derived from an EMBL/GenBank/DDBJ whole genome shotgun (WGS) entry which is preliminary data.</text>
</comment>
<keyword evidence="3" id="KW-1185">Reference proteome</keyword>
<feature type="non-terminal residue" evidence="2">
    <location>
        <position position="87"/>
    </location>
</feature>
<name>A0AA41XFW9_9BACI</name>
<evidence type="ECO:0000313" key="2">
    <source>
        <dbReference type="EMBL" id="MCP8971386.1"/>
    </source>
</evidence>
<organism evidence="2 3">
    <name type="scientific">Ectobacillus ponti</name>
    <dbReference type="NCBI Taxonomy" id="2961894"/>
    <lineage>
        <taxon>Bacteria</taxon>
        <taxon>Bacillati</taxon>
        <taxon>Bacillota</taxon>
        <taxon>Bacilli</taxon>
        <taxon>Bacillales</taxon>
        <taxon>Bacillaceae</taxon>
        <taxon>Ectobacillus</taxon>
    </lineage>
</organism>
<evidence type="ECO:0000256" key="1">
    <source>
        <dbReference type="SAM" id="MobiDB-lite"/>
    </source>
</evidence>
<proteinExistence type="predicted"/>
<accession>A0AA41XFW9</accession>
<feature type="compositionally biased region" description="Basic and acidic residues" evidence="1">
    <location>
        <begin position="21"/>
        <end position="38"/>
    </location>
</feature>
<evidence type="ECO:0000313" key="3">
    <source>
        <dbReference type="Proteomes" id="UP001156102"/>
    </source>
</evidence>
<protein>
    <submittedName>
        <fullName evidence="2">Uncharacterized protein</fullName>
    </submittedName>
</protein>
<feature type="compositionally biased region" description="Low complexity" evidence="1">
    <location>
        <begin position="66"/>
        <end position="80"/>
    </location>
</feature>
<gene>
    <name evidence="2" type="ORF">NK662_23005</name>
</gene>
<sequence length="87" mass="9339">MWIEMHSLMAADWVDAATAAEKGERGEEEEKRGGAERGEYEDAFLCGAKLQEALAAQSKAAEESAAEQSGDAEAEQASASMEDELRT</sequence>
<dbReference type="AlphaFoldDB" id="A0AA41XFW9"/>
<feature type="region of interest" description="Disordered" evidence="1">
    <location>
        <begin position="19"/>
        <end position="38"/>
    </location>
</feature>
<dbReference type="Proteomes" id="UP001156102">
    <property type="component" value="Unassembled WGS sequence"/>
</dbReference>
<dbReference type="EMBL" id="JANCLT010000034">
    <property type="protein sequence ID" value="MCP8971386.1"/>
    <property type="molecule type" value="Genomic_DNA"/>
</dbReference>
<reference evidence="2" key="1">
    <citation type="submission" date="2022-07" db="EMBL/GenBank/DDBJ databases">
        <authorList>
            <person name="Li W.-J."/>
            <person name="Deng Q.-Q."/>
        </authorList>
    </citation>
    <scope>NUCLEOTIDE SEQUENCE</scope>
    <source>
        <strain evidence="2">SYSU M60031</strain>
    </source>
</reference>